<keyword evidence="1" id="KW-0175">Coiled coil</keyword>
<dbReference type="PANTHER" id="PTHR16027:SF6">
    <property type="entry name" value="DILUTE DOMAIN-CONTAINING PROTEIN"/>
    <property type="match status" value="1"/>
</dbReference>
<dbReference type="Pfam" id="PF01843">
    <property type="entry name" value="DIL"/>
    <property type="match status" value="1"/>
</dbReference>
<reference evidence="4" key="1">
    <citation type="submission" date="2021-01" db="EMBL/GenBank/DDBJ databases">
        <authorList>
            <person name="Corre E."/>
            <person name="Pelletier E."/>
            <person name="Niang G."/>
            <person name="Scheremetjew M."/>
            <person name="Finn R."/>
            <person name="Kale V."/>
            <person name="Holt S."/>
            <person name="Cochrane G."/>
            <person name="Meng A."/>
            <person name="Brown T."/>
            <person name="Cohen L."/>
        </authorList>
    </citation>
    <scope>NUCLEOTIDE SEQUENCE</scope>
    <source>
        <strain evidence="4">CCMP219</strain>
    </source>
</reference>
<protein>
    <recommendedName>
        <fullName evidence="3">Dilute domain-containing protein</fullName>
    </recommendedName>
</protein>
<organism evidence="4">
    <name type="scientific">Chlamydomonas euryale</name>
    <dbReference type="NCBI Taxonomy" id="1486919"/>
    <lineage>
        <taxon>Eukaryota</taxon>
        <taxon>Viridiplantae</taxon>
        <taxon>Chlorophyta</taxon>
        <taxon>core chlorophytes</taxon>
        <taxon>Chlorophyceae</taxon>
        <taxon>CS clade</taxon>
        <taxon>Chlamydomonadales</taxon>
        <taxon>Chlamydomonadaceae</taxon>
        <taxon>Chlamydomonas</taxon>
    </lineage>
</organism>
<dbReference type="PROSITE" id="PS51126">
    <property type="entry name" value="DILUTE"/>
    <property type="match status" value="1"/>
</dbReference>
<sequence>MATLGFGAQPLGTPPPVALQPVGPETEADRKMREMQAKQAAALAEKRRQEEERLLTALTSNLGYHRGRPVAAIVIFRCCLQWRAFQAERTSLFDRVIGVIGSQIDRRQEDNAALSYWLCNTVTLLHLLNKNIKPANSGAKKGGARGVFDSLFGAARGAGGGPPAHNEASIHGGSVGGFRAVEAKYPALLFKQQLDAFVQKIFPLVRDNVKRAIAPMLANCINTPKPASRGRAHDHTSAQQAMMRSWSDILAVMDATLATAKAAHVPRPLVQALFKQLFAFVNVNLFNQLLLRRECCSFSNGENVRMGLGQCEQWITAAGAEWVGDAWEELRWIRQAVQFLVIGNKQKRTLEEITTDLCPVLSVQQLYRISTMYWDDRYNTETVSPDVLSRMKQQMTGTSSAATHSFLLDDDATLPFSAADVLSAMDPRELAALNTGMPVPKALEGGDYTFLEKELKLVQMA</sequence>
<dbReference type="InterPro" id="IPR052072">
    <property type="entry name" value="Vascular_dev_regulator"/>
</dbReference>
<evidence type="ECO:0000259" key="3">
    <source>
        <dbReference type="PROSITE" id="PS51126"/>
    </source>
</evidence>
<feature type="domain" description="Dilute" evidence="3">
    <location>
        <begin position="94"/>
        <end position="397"/>
    </location>
</feature>
<dbReference type="EMBL" id="HBEC01040722">
    <property type="protein sequence ID" value="CAD8307031.1"/>
    <property type="molecule type" value="Transcribed_RNA"/>
</dbReference>
<dbReference type="PANTHER" id="PTHR16027">
    <property type="entry name" value="DILUTE DOMAIN-CONTAINING PROTEIN YPR089W"/>
    <property type="match status" value="1"/>
</dbReference>
<gene>
    <name evidence="4" type="ORF">CEUR00632_LOCUS18920</name>
</gene>
<evidence type="ECO:0000256" key="1">
    <source>
        <dbReference type="SAM" id="Coils"/>
    </source>
</evidence>
<evidence type="ECO:0000313" key="4">
    <source>
        <dbReference type="EMBL" id="CAD8307031.1"/>
    </source>
</evidence>
<evidence type="ECO:0000256" key="2">
    <source>
        <dbReference type="SAM" id="MobiDB-lite"/>
    </source>
</evidence>
<feature type="region of interest" description="Disordered" evidence="2">
    <location>
        <begin position="1"/>
        <end position="29"/>
    </location>
</feature>
<name>A0A7R9Z6X9_9CHLO</name>
<feature type="coiled-coil region" evidence="1">
    <location>
        <begin position="32"/>
        <end position="61"/>
    </location>
</feature>
<dbReference type="AlphaFoldDB" id="A0A7R9Z6X9"/>
<dbReference type="InterPro" id="IPR002710">
    <property type="entry name" value="Dilute_dom"/>
</dbReference>
<dbReference type="SMART" id="SM01132">
    <property type="entry name" value="DIL"/>
    <property type="match status" value="1"/>
</dbReference>
<accession>A0A7R9Z6X9</accession>
<proteinExistence type="predicted"/>